<evidence type="ECO:0000256" key="1">
    <source>
        <dbReference type="SAM" id="SignalP"/>
    </source>
</evidence>
<protein>
    <submittedName>
        <fullName evidence="3">Pilus assembly protein CpaC</fullName>
    </submittedName>
</protein>
<keyword evidence="1" id="KW-0732">Signal</keyword>
<comment type="caution">
    <text evidence="3">The sequence shown here is derived from an EMBL/GenBank/DDBJ whole genome shotgun (WGS) entry which is preliminary data.</text>
</comment>
<gene>
    <name evidence="3" type="ORF">D3218_11175</name>
</gene>
<sequence length="148" mass="15642">MRHVVLAAVVLLAGPSVAQAGSTDGLTVPIDQARILRIPRQAASVIIGNPSIADITIHDSRTLVLTGRSYGVTNLVVLDNDGEVMLDDSVLVSSVEDHSVRVYRQDVRTTYSCSPICAPKVVIGDDLGAFSVAVDQVKQHDGLSQPAN</sequence>
<organism evidence="3 4">
    <name type="scientific">Aureimonas flava</name>
    <dbReference type="NCBI Taxonomy" id="2320271"/>
    <lineage>
        <taxon>Bacteria</taxon>
        <taxon>Pseudomonadati</taxon>
        <taxon>Pseudomonadota</taxon>
        <taxon>Alphaproteobacteria</taxon>
        <taxon>Hyphomicrobiales</taxon>
        <taxon>Aurantimonadaceae</taxon>
        <taxon>Aureimonas</taxon>
    </lineage>
</organism>
<keyword evidence="4" id="KW-1185">Reference proteome</keyword>
<evidence type="ECO:0000313" key="3">
    <source>
        <dbReference type="EMBL" id="RIY00951.1"/>
    </source>
</evidence>
<dbReference type="Pfam" id="PF13629">
    <property type="entry name" value="T2SS-T3SS_pil_N"/>
    <property type="match status" value="1"/>
</dbReference>
<dbReference type="AlphaFoldDB" id="A0A3A1WM63"/>
<feature type="domain" description="Pilus formation protein N-terminal" evidence="2">
    <location>
        <begin position="25"/>
        <end position="93"/>
    </location>
</feature>
<feature type="chain" id="PRO_5017319544" evidence="1">
    <location>
        <begin position="21"/>
        <end position="148"/>
    </location>
</feature>
<proteinExistence type="predicted"/>
<feature type="signal peptide" evidence="1">
    <location>
        <begin position="1"/>
        <end position="20"/>
    </location>
</feature>
<evidence type="ECO:0000259" key="2">
    <source>
        <dbReference type="Pfam" id="PF13629"/>
    </source>
</evidence>
<dbReference type="InterPro" id="IPR032789">
    <property type="entry name" value="T2SS-T3SS_pil_N"/>
</dbReference>
<dbReference type="EMBL" id="QYRN01000005">
    <property type="protein sequence ID" value="RIY00951.1"/>
    <property type="molecule type" value="Genomic_DNA"/>
</dbReference>
<dbReference type="RefSeq" id="WP_119540153.1">
    <property type="nucleotide sequence ID" value="NZ_QYRN01000005.1"/>
</dbReference>
<name>A0A3A1WM63_9HYPH</name>
<dbReference type="Proteomes" id="UP000265750">
    <property type="component" value="Unassembled WGS sequence"/>
</dbReference>
<reference evidence="4" key="1">
    <citation type="submission" date="2018-09" db="EMBL/GenBank/DDBJ databases">
        <authorList>
            <person name="Tuo L."/>
        </authorList>
    </citation>
    <scope>NUCLEOTIDE SEQUENCE [LARGE SCALE GENOMIC DNA]</scope>
    <source>
        <strain evidence="4">M2BS4Y-1</strain>
    </source>
</reference>
<dbReference type="OrthoDB" id="9815749at2"/>
<evidence type="ECO:0000313" key="4">
    <source>
        <dbReference type="Proteomes" id="UP000265750"/>
    </source>
</evidence>
<accession>A0A3A1WM63</accession>